<evidence type="ECO:0000313" key="4">
    <source>
        <dbReference type="Proteomes" id="UP000026962"/>
    </source>
</evidence>
<dbReference type="PANTHER" id="PTHR48035:SF2">
    <property type="entry name" value="RNA-BINDING REGION RNP-1 DOMAIN-CONTAINING PROTEIN"/>
    <property type="match status" value="1"/>
</dbReference>
<feature type="domain" description="RRM" evidence="2">
    <location>
        <begin position="7"/>
        <end position="86"/>
    </location>
</feature>
<dbReference type="STRING" id="4537.A0A0E0LH04"/>
<evidence type="ECO:0000313" key="3">
    <source>
        <dbReference type="EnsemblPlants" id="OPUNC07G02560.1"/>
    </source>
</evidence>
<sequence length="224" mass="25261">MRIPESARLFVGGVSPDIGDTELRDNFGRYGDVADIWLRRDRLTGLPRRFAFVQFMHPAPSPTITTSSTARRSHLRMQLYVGIAEPTKSSRRLANQLSKFLICQRICPVGNSLYRIGDRVITTLGPFFGNYEESEYVNNLRRFGVMKGNMLTFHCVIDYISHAGWSLSGSRHRGTRVPSTSMDDPSSCNFELRMMGMRGDNEDDLEEDRVEVFGNTASPPLDGS</sequence>
<dbReference type="InterPro" id="IPR035979">
    <property type="entry name" value="RBD_domain_sf"/>
</dbReference>
<dbReference type="PROSITE" id="PS50102">
    <property type="entry name" value="RRM"/>
    <property type="match status" value="1"/>
</dbReference>
<protein>
    <recommendedName>
        <fullName evidence="2">RRM domain-containing protein</fullName>
    </recommendedName>
</protein>
<reference evidence="3" key="2">
    <citation type="submission" date="2018-05" db="EMBL/GenBank/DDBJ databases">
        <title>OpunRS2 (Oryza punctata Reference Sequence Version 2).</title>
        <authorList>
            <person name="Zhang J."/>
            <person name="Kudrna D."/>
            <person name="Lee S."/>
            <person name="Talag J."/>
            <person name="Welchert J."/>
            <person name="Wing R.A."/>
        </authorList>
    </citation>
    <scope>NUCLEOTIDE SEQUENCE [LARGE SCALE GENOMIC DNA]</scope>
</reference>
<dbReference type="EnsemblPlants" id="OPUNC07G02560.1">
    <property type="protein sequence ID" value="OPUNC07G02560.1"/>
    <property type="gene ID" value="OPUNC07G02560"/>
</dbReference>
<proteinExistence type="predicted"/>
<dbReference type="Gene3D" id="3.30.70.330">
    <property type="match status" value="1"/>
</dbReference>
<dbReference type="AlphaFoldDB" id="A0A0E0LH04"/>
<keyword evidence="4" id="KW-1185">Reference proteome</keyword>
<dbReference type="InterPro" id="IPR053260">
    <property type="entry name" value="hnRNP"/>
</dbReference>
<dbReference type="Pfam" id="PF00076">
    <property type="entry name" value="RRM_1"/>
    <property type="match status" value="1"/>
</dbReference>
<organism evidence="3">
    <name type="scientific">Oryza punctata</name>
    <name type="common">Red rice</name>
    <dbReference type="NCBI Taxonomy" id="4537"/>
    <lineage>
        <taxon>Eukaryota</taxon>
        <taxon>Viridiplantae</taxon>
        <taxon>Streptophyta</taxon>
        <taxon>Embryophyta</taxon>
        <taxon>Tracheophyta</taxon>
        <taxon>Spermatophyta</taxon>
        <taxon>Magnoliopsida</taxon>
        <taxon>Liliopsida</taxon>
        <taxon>Poales</taxon>
        <taxon>Poaceae</taxon>
        <taxon>BOP clade</taxon>
        <taxon>Oryzoideae</taxon>
        <taxon>Oryzeae</taxon>
        <taxon>Oryzinae</taxon>
        <taxon>Oryza</taxon>
    </lineage>
</organism>
<dbReference type="SUPFAM" id="SSF54928">
    <property type="entry name" value="RNA-binding domain, RBD"/>
    <property type="match status" value="1"/>
</dbReference>
<dbReference type="InterPro" id="IPR000504">
    <property type="entry name" value="RRM_dom"/>
</dbReference>
<dbReference type="PANTHER" id="PTHR48035">
    <property type="entry name" value="HETEROGENEOUS NUCLEAR RIBONUCLEOPROTEIN 1"/>
    <property type="match status" value="1"/>
</dbReference>
<reference evidence="3" key="1">
    <citation type="submission" date="2015-04" db="UniProtKB">
        <authorList>
            <consortium name="EnsemblPlants"/>
        </authorList>
    </citation>
    <scope>IDENTIFICATION</scope>
</reference>
<dbReference type="HOGENOM" id="CLU_1236766_0_0_1"/>
<name>A0A0E0LH04_ORYPU</name>
<dbReference type="SMART" id="SM00360">
    <property type="entry name" value="RRM"/>
    <property type="match status" value="1"/>
</dbReference>
<dbReference type="OMA" id="MLIFDIV"/>
<dbReference type="InterPro" id="IPR012677">
    <property type="entry name" value="Nucleotide-bd_a/b_plait_sf"/>
</dbReference>
<accession>A0A0E0LH04</accession>
<dbReference type="Proteomes" id="UP000026962">
    <property type="component" value="Chromosome 7"/>
</dbReference>
<keyword evidence="1" id="KW-0694">RNA-binding</keyword>
<evidence type="ECO:0000259" key="2">
    <source>
        <dbReference type="PROSITE" id="PS50102"/>
    </source>
</evidence>
<dbReference type="Gramene" id="OPUNC07G02560.1">
    <property type="protein sequence ID" value="OPUNC07G02560.1"/>
    <property type="gene ID" value="OPUNC07G02560"/>
</dbReference>
<evidence type="ECO:0000256" key="1">
    <source>
        <dbReference type="PROSITE-ProRule" id="PRU00176"/>
    </source>
</evidence>
<dbReference type="GO" id="GO:0003723">
    <property type="term" value="F:RNA binding"/>
    <property type="evidence" value="ECO:0007669"/>
    <property type="project" value="UniProtKB-UniRule"/>
</dbReference>